<comment type="cofactor">
    <cofactor evidence="14">
        <name>FAD</name>
        <dbReference type="ChEBI" id="CHEBI:57692"/>
    </cofactor>
    <text evidence="14">Binds 1 FAD per subunit.</text>
</comment>
<dbReference type="PIRSF" id="PIRSF000350">
    <property type="entry name" value="Mercury_reductase_MerA"/>
    <property type="match status" value="1"/>
</dbReference>
<reference evidence="18 19" key="1">
    <citation type="submission" date="2014-01" db="EMBL/GenBank/DDBJ databases">
        <authorList>
            <person name="Zelazny A."/>
            <person name="Olivier K."/>
            <person name="Sampaio E.P."/>
            <person name="Holland S.M."/>
            <person name="Tallon L.J."/>
            <person name="Sadzewicz L.K."/>
            <person name="Sengamalay N."/>
            <person name="Fraser C.M."/>
            <person name="Hine E."/>
            <person name="Shefchek K.A."/>
            <person name="Das S.P."/>
            <person name="Shallom S.J."/>
            <person name="Agrawal S."/>
            <person name="Tettelin H."/>
        </authorList>
    </citation>
    <scope>NUCLEOTIDE SEQUENCE [LARGE SCALE GENOMIC DNA]</scope>
    <source>
        <strain evidence="18 19">MAB_030201_1075</strain>
    </source>
</reference>
<evidence type="ECO:0000256" key="7">
    <source>
        <dbReference type="ARBA" id="ARBA00022630"/>
    </source>
</evidence>
<accession>A0A829PSE7</accession>
<dbReference type="InterPro" id="IPR004099">
    <property type="entry name" value="Pyr_nucl-diS_OxRdtase_dimer"/>
</dbReference>
<keyword evidence="8 14" id="KW-0274">FAD</keyword>
<protein>
    <recommendedName>
        <fullName evidence="13">Probable soluble pyridine nucleotide transhydrogenase</fullName>
        <ecNumber evidence="5">1.6.1.1</ecNumber>
    </recommendedName>
    <alternativeName>
        <fullName evidence="12">NAD(P)(+) transhydrogenase [B-specific]</fullName>
    </alternativeName>
</protein>
<dbReference type="GO" id="GO:0005829">
    <property type="term" value="C:cytosol"/>
    <property type="evidence" value="ECO:0007669"/>
    <property type="project" value="TreeGrafter"/>
</dbReference>
<keyword evidence="9" id="KW-0521">NADP</keyword>
<dbReference type="SUPFAM" id="SSF51905">
    <property type="entry name" value="FAD/NAD(P)-binding domain"/>
    <property type="match status" value="1"/>
</dbReference>
<dbReference type="AlphaFoldDB" id="A0A829PSE7"/>
<evidence type="ECO:0000256" key="13">
    <source>
        <dbReference type="ARBA" id="ARBA00072004"/>
    </source>
</evidence>
<feature type="domain" description="FAD/NAD(P)-binding" evidence="17">
    <location>
        <begin position="31"/>
        <end position="352"/>
    </location>
</feature>
<feature type="binding site" evidence="14">
    <location>
        <position position="232"/>
    </location>
    <ligand>
        <name>NAD(+)</name>
        <dbReference type="ChEBI" id="CHEBI:57540"/>
    </ligand>
</feature>
<dbReference type="EMBL" id="JAOX01000001">
    <property type="protein sequence ID" value="ETZ90071.1"/>
    <property type="molecule type" value="Genomic_DNA"/>
</dbReference>
<dbReference type="InterPro" id="IPR016156">
    <property type="entry name" value="FAD/NAD-linked_Rdtase_dimer_sf"/>
</dbReference>
<feature type="binding site" evidence="14">
    <location>
        <begin position="209"/>
        <end position="216"/>
    </location>
    <ligand>
        <name>NAD(+)</name>
        <dbReference type="ChEBI" id="CHEBI:57540"/>
    </ligand>
</feature>
<keyword evidence="6" id="KW-0963">Cytoplasm</keyword>
<dbReference type="GO" id="GO:0003957">
    <property type="term" value="F:NAD(P)+ transhydrogenase (Si-specific) activity"/>
    <property type="evidence" value="ECO:0007669"/>
    <property type="project" value="UniProtKB-EC"/>
</dbReference>
<dbReference type="InterPro" id="IPR050151">
    <property type="entry name" value="Class-I_Pyr_Nuc-Dis_Oxidored"/>
</dbReference>
<keyword evidence="11 14" id="KW-0520">NAD</keyword>
<dbReference type="EC" id="1.6.1.1" evidence="5"/>
<dbReference type="InterPro" id="IPR001100">
    <property type="entry name" value="Pyr_nuc-diS_OxRdtase"/>
</dbReference>
<evidence type="ECO:0000256" key="6">
    <source>
        <dbReference type="ARBA" id="ARBA00022490"/>
    </source>
</evidence>
<evidence type="ECO:0000256" key="10">
    <source>
        <dbReference type="ARBA" id="ARBA00023002"/>
    </source>
</evidence>
<evidence type="ECO:0000256" key="5">
    <source>
        <dbReference type="ARBA" id="ARBA00012772"/>
    </source>
</evidence>
<dbReference type="FunFam" id="3.30.390.30:FF:000001">
    <property type="entry name" value="Dihydrolipoyl dehydrogenase"/>
    <property type="match status" value="1"/>
</dbReference>
<keyword evidence="14" id="KW-0547">Nucleotide-binding</keyword>
<dbReference type="Pfam" id="PF07992">
    <property type="entry name" value="Pyr_redox_2"/>
    <property type="match status" value="1"/>
</dbReference>
<dbReference type="GO" id="GO:0004148">
    <property type="term" value="F:dihydrolipoyl dehydrogenase (NADH) activity"/>
    <property type="evidence" value="ECO:0007669"/>
    <property type="project" value="TreeGrafter"/>
</dbReference>
<feature type="binding site" evidence="14">
    <location>
        <position position="78"/>
    </location>
    <ligand>
        <name>FAD</name>
        <dbReference type="ChEBI" id="CHEBI:57692"/>
    </ligand>
</feature>
<feature type="domain" description="Pyridine nucleotide-disulphide oxidoreductase dimerisation" evidence="16">
    <location>
        <begin position="372"/>
        <end position="479"/>
    </location>
</feature>
<evidence type="ECO:0000259" key="16">
    <source>
        <dbReference type="Pfam" id="PF02852"/>
    </source>
</evidence>
<dbReference type="InterPro" id="IPR036188">
    <property type="entry name" value="FAD/NAD-bd_sf"/>
</dbReference>
<keyword evidence="7" id="KW-0285">Flavoprotein</keyword>
<comment type="similarity">
    <text evidence="4">Belongs to the class-I pyridine nucleotide-disulfide oxidoreductase family.</text>
</comment>
<dbReference type="Gene3D" id="3.50.50.60">
    <property type="entry name" value="FAD/NAD(P)-binding domain"/>
    <property type="match status" value="2"/>
</dbReference>
<proteinExistence type="inferred from homology"/>
<feature type="binding site" evidence="14">
    <location>
        <position position="296"/>
    </location>
    <ligand>
        <name>NAD(+)</name>
        <dbReference type="ChEBI" id="CHEBI:57540"/>
    </ligand>
</feature>
<dbReference type="InterPro" id="IPR023753">
    <property type="entry name" value="FAD/NAD-binding_dom"/>
</dbReference>
<evidence type="ECO:0000256" key="4">
    <source>
        <dbReference type="ARBA" id="ARBA00007532"/>
    </source>
</evidence>
<dbReference type="PRINTS" id="PR00411">
    <property type="entry name" value="PNDRDTASEI"/>
</dbReference>
<evidence type="ECO:0000256" key="1">
    <source>
        <dbReference type="ARBA" id="ARBA00001815"/>
    </source>
</evidence>
<feature type="binding site" evidence="14">
    <location>
        <position position="142"/>
    </location>
    <ligand>
        <name>FAD</name>
        <dbReference type="ChEBI" id="CHEBI:57692"/>
    </ligand>
</feature>
<evidence type="ECO:0000256" key="2">
    <source>
        <dbReference type="ARBA" id="ARBA00002842"/>
    </source>
</evidence>
<gene>
    <name evidence="18" type="ORF">L829_3653</name>
</gene>
<evidence type="ECO:0000256" key="15">
    <source>
        <dbReference type="SAM" id="MobiDB-lite"/>
    </source>
</evidence>
<dbReference type="PANTHER" id="PTHR22912">
    <property type="entry name" value="DISULFIDE OXIDOREDUCTASE"/>
    <property type="match status" value="1"/>
</dbReference>
<name>A0A829PSE7_9MYCO</name>
<evidence type="ECO:0000313" key="18">
    <source>
        <dbReference type="EMBL" id="ETZ90071.1"/>
    </source>
</evidence>
<evidence type="ECO:0000313" key="19">
    <source>
        <dbReference type="Proteomes" id="UP000019854"/>
    </source>
</evidence>
<keyword evidence="10" id="KW-0560">Oxidoreductase</keyword>
<comment type="function">
    <text evidence="2">Conversion of NADPH, generated by peripheral catabolic pathways, to NADH, which can enter the respiratory chain for energy generation.</text>
</comment>
<dbReference type="Gene3D" id="3.30.390.30">
    <property type="match status" value="1"/>
</dbReference>
<sequence length="495" mass="53486">MHDSANRRMSTPMTNGLRPSGSSPTADTPSYDLVVIGSGPGGQKAAIAAAKLGKSVAVVERDNMLGGVCTNTGTIPSKTLREAVLYLTGMNQRELYGASYRVKANITPEDLLARTEHVIRKEIEVVRAQLQRNRIDLISGIGRFADEHTVVVEEPSRGERTTLHADYVVIATGTNPARPDGVAFDEKRVLDSDGILNLRFIPGSMVVVGAGVIGIEYASMFAALGTKVTVVEKRDTMLDFCDPEVVEALRFHLRDLAVTFRFGEEVTTVEVNDTGTMTTLASGKQIPADTVMYSAGRQGQTDQLDLPKAGLEADRRGRIWVDANFQTKVDHIYAVGDVIGFPALAATSMDQGRLAAYHAFGEPSKGMTDLQPIGIYSIPEVSYVGATEVELTKNAIPYEVGVSRYRELARGQIAGDSYGMLKLLVSTEDLRLLGIHIFGSDATDLVHIGQAVMGCGGTVEYLVDAVFNYPTFSEAYKVAALDVMNKIRALNQFKA</sequence>
<dbReference type="GO" id="GO:0006103">
    <property type="term" value="P:2-oxoglutarate metabolic process"/>
    <property type="evidence" value="ECO:0007669"/>
    <property type="project" value="TreeGrafter"/>
</dbReference>
<feature type="binding site" evidence="14">
    <location>
        <position position="337"/>
    </location>
    <ligand>
        <name>FAD</name>
        <dbReference type="ChEBI" id="CHEBI:57692"/>
    </ligand>
</feature>
<comment type="catalytic activity">
    <reaction evidence="1">
        <text>NAD(+) + NADPH = NADH + NADP(+)</text>
        <dbReference type="Rhea" id="RHEA:11692"/>
        <dbReference type="ChEBI" id="CHEBI:57540"/>
        <dbReference type="ChEBI" id="CHEBI:57783"/>
        <dbReference type="ChEBI" id="CHEBI:57945"/>
        <dbReference type="ChEBI" id="CHEBI:58349"/>
        <dbReference type="EC" id="1.6.1.1"/>
    </reaction>
</comment>
<evidence type="ECO:0000256" key="8">
    <source>
        <dbReference type="ARBA" id="ARBA00022827"/>
    </source>
</evidence>
<dbReference type="Proteomes" id="UP000019854">
    <property type="component" value="Unassembled WGS sequence"/>
</dbReference>
<evidence type="ECO:0000256" key="9">
    <source>
        <dbReference type="ARBA" id="ARBA00022857"/>
    </source>
</evidence>
<evidence type="ECO:0000256" key="14">
    <source>
        <dbReference type="PIRSR" id="PIRSR000350-3"/>
    </source>
</evidence>
<feature type="region of interest" description="Disordered" evidence="15">
    <location>
        <begin position="1"/>
        <end position="31"/>
    </location>
</feature>
<dbReference type="GO" id="GO:0050660">
    <property type="term" value="F:flavin adenine dinucleotide binding"/>
    <property type="evidence" value="ECO:0007669"/>
    <property type="project" value="TreeGrafter"/>
</dbReference>
<dbReference type="PRINTS" id="PR00368">
    <property type="entry name" value="FADPNR"/>
</dbReference>
<dbReference type="PANTHER" id="PTHR22912:SF93">
    <property type="entry name" value="SOLUBLE PYRIDINE NUCLEOTIDE TRANSHYDROGENASE"/>
    <property type="match status" value="1"/>
</dbReference>
<evidence type="ECO:0000259" key="17">
    <source>
        <dbReference type="Pfam" id="PF07992"/>
    </source>
</evidence>
<dbReference type="Pfam" id="PF02852">
    <property type="entry name" value="Pyr_redox_dim"/>
    <property type="match status" value="1"/>
</dbReference>
<dbReference type="SUPFAM" id="SSF55424">
    <property type="entry name" value="FAD/NAD-linked reductases, dimerisation (C-terminal) domain"/>
    <property type="match status" value="1"/>
</dbReference>
<evidence type="ECO:0000256" key="12">
    <source>
        <dbReference type="ARBA" id="ARBA00031183"/>
    </source>
</evidence>
<comment type="caution">
    <text evidence="18">The sequence shown here is derived from an EMBL/GenBank/DDBJ whole genome shotgun (WGS) entry which is preliminary data.</text>
</comment>
<evidence type="ECO:0000256" key="3">
    <source>
        <dbReference type="ARBA" id="ARBA00004496"/>
    </source>
</evidence>
<dbReference type="FunFam" id="3.50.50.60:FF:000008">
    <property type="entry name" value="Soluble pyridine nucleotide transhydrogenase"/>
    <property type="match status" value="1"/>
</dbReference>
<evidence type="ECO:0000256" key="11">
    <source>
        <dbReference type="ARBA" id="ARBA00023027"/>
    </source>
</evidence>
<comment type="subcellular location">
    <subcellularLocation>
        <location evidence="3">Cytoplasm</location>
    </subcellularLocation>
</comment>
<organism evidence="18 19">
    <name type="scientific">Mycobacteroides abscessus MAB_030201_1075</name>
    <dbReference type="NCBI Taxonomy" id="1335410"/>
    <lineage>
        <taxon>Bacteria</taxon>
        <taxon>Bacillati</taxon>
        <taxon>Actinomycetota</taxon>
        <taxon>Actinomycetes</taxon>
        <taxon>Mycobacteriales</taxon>
        <taxon>Mycobacteriaceae</taxon>
        <taxon>Mycobacteroides</taxon>
        <taxon>Mycobacteroides abscessus</taxon>
    </lineage>
</organism>
<dbReference type="NCBIfam" id="NF003585">
    <property type="entry name" value="PRK05249.1"/>
    <property type="match status" value="1"/>
</dbReference>